<comment type="caution">
    <text evidence="1">The sequence shown here is derived from an EMBL/GenBank/DDBJ whole genome shotgun (WGS) entry which is preliminary data.</text>
</comment>
<accession>A0AC60PN86</accession>
<sequence>ATSKEDGEAKLEALKKEMGWHTIRTQTVDPGDGRYDGIVKYMATEHLHDEDEVRYMERGWLYFDARDRQDRWVRAQLGPGDHLVLAPNTYHRFIPRDPPEPATMILVVSDDYVYKAHLRED</sequence>
<keyword evidence="2" id="KW-1185">Reference proteome</keyword>
<name>A0AC60PN86_IXOPE</name>
<gene>
    <name evidence="1" type="ORF">HPB47_001790</name>
</gene>
<proteinExistence type="predicted"/>
<feature type="non-terminal residue" evidence="1">
    <location>
        <position position="1"/>
    </location>
</feature>
<protein>
    <submittedName>
        <fullName evidence="1">Uncharacterized protein</fullName>
    </submittedName>
</protein>
<dbReference type="EMBL" id="JABSTQ010010238">
    <property type="protein sequence ID" value="KAG0422389.1"/>
    <property type="molecule type" value="Genomic_DNA"/>
</dbReference>
<evidence type="ECO:0000313" key="2">
    <source>
        <dbReference type="Proteomes" id="UP000805193"/>
    </source>
</evidence>
<organism evidence="1 2">
    <name type="scientific">Ixodes persulcatus</name>
    <name type="common">Taiga tick</name>
    <dbReference type="NCBI Taxonomy" id="34615"/>
    <lineage>
        <taxon>Eukaryota</taxon>
        <taxon>Metazoa</taxon>
        <taxon>Ecdysozoa</taxon>
        <taxon>Arthropoda</taxon>
        <taxon>Chelicerata</taxon>
        <taxon>Arachnida</taxon>
        <taxon>Acari</taxon>
        <taxon>Parasitiformes</taxon>
        <taxon>Ixodida</taxon>
        <taxon>Ixodoidea</taxon>
        <taxon>Ixodidae</taxon>
        <taxon>Ixodinae</taxon>
        <taxon>Ixodes</taxon>
    </lineage>
</organism>
<reference evidence="1 2" key="1">
    <citation type="journal article" date="2020" name="Cell">
        <title>Large-Scale Comparative Analyses of Tick Genomes Elucidate Their Genetic Diversity and Vector Capacities.</title>
        <authorList>
            <consortium name="Tick Genome and Microbiome Consortium (TIGMIC)"/>
            <person name="Jia N."/>
            <person name="Wang J."/>
            <person name="Shi W."/>
            <person name="Du L."/>
            <person name="Sun Y."/>
            <person name="Zhan W."/>
            <person name="Jiang J.F."/>
            <person name="Wang Q."/>
            <person name="Zhang B."/>
            <person name="Ji P."/>
            <person name="Bell-Sakyi L."/>
            <person name="Cui X.M."/>
            <person name="Yuan T.T."/>
            <person name="Jiang B.G."/>
            <person name="Yang W.F."/>
            <person name="Lam T.T."/>
            <person name="Chang Q.C."/>
            <person name="Ding S.J."/>
            <person name="Wang X.J."/>
            <person name="Zhu J.G."/>
            <person name="Ruan X.D."/>
            <person name="Zhao L."/>
            <person name="Wei J.T."/>
            <person name="Ye R.Z."/>
            <person name="Que T.C."/>
            <person name="Du C.H."/>
            <person name="Zhou Y.H."/>
            <person name="Cheng J.X."/>
            <person name="Dai P.F."/>
            <person name="Guo W.B."/>
            <person name="Han X.H."/>
            <person name="Huang E.J."/>
            <person name="Li L.F."/>
            <person name="Wei W."/>
            <person name="Gao Y.C."/>
            <person name="Liu J.Z."/>
            <person name="Shao H.Z."/>
            <person name="Wang X."/>
            <person name="Wang C.C."/>
            <person name="Yang T.C."/>
            <person name="Huo Q.B."/>
            <person name="Li W."/>
            <person name="Chen H.Y."/>
            <person name="Chen S.E."/>
            <person name="Zhou L.G."/>
            <person name="Ni X.B."/>
            <person name="Tian J.H."/>
            <person name="Sheng Y."/>
            <person name="Liu T."/>
            <person name="Pan Y.S."/>
            <person name="Xia L.Y."/>
            <person name="Li J."/>
            <person name="Zhao F."/>
            <person name="Cao W.C."/>
        </authorList>
    </citation>
    <scope>NUCLEOTIDE SEQUENCE [LARGE SCALE GENOMIC DNA]</scope>
    <source>
        <strain evidence="1">Iper-2018</strain>
    </source>
</reference>
<dbReference type="Proteomes" id="UP000805193">
    <property type="component" value="Unassembled WGS sequence"/>
</dbReference>
<evidence type="ECO:0000313" key="1">
    <source>
        <dbReference type="EMBL" id="KAG0422389.1"/>
    </source>
</evidence>